<gene>
    <name evidence="3" type="ORF">FRZ03_38420</name>
</gene>
<keyword evidence="4" id="KW-1185">Reference proteome</keyword>
<evidence type="ECO:0000256" key="1">
    <source>
        <dbReference type="SAM" id="MobiDB-lite"/>
    </source>
</evidence>
<feature type="region of interest" description="Disordered" evidence="1">
    <location>
        <begin position="1"/>
        <end position="36"/>
    </location>
</feature>
<dbReference type="EMBL" id="VOGW01000208">
    <property type="protein sequence ID" value="TWV27911.1"/>
    <property type="molecule type" value="Genomic_DNA"/>
</dbReference>
<comment type="caution">
    <text evidence="3">The sequence shown here is derived from an EMBL/GenBank/DDBJ whole genome shotgun (WGS) entry which is preliminary data.</text>
</comment>
<dbReference type="Proteomes" id="UP000320481">
    <property type="component" value="Unassembled WGS sequence"/>
</dbReference>
<keyword evidence="2" id="KW-0472">Membrane</keyword>
<name>A0A5C6IGZ8_9ACTN</name>
<organism evidence="3 4">
    <name type="scientific">Streptomyces misionensis</name>
    <dbReference type="NCBI Taxonomy" id="67331"/>
    <lineage>
        <taxon>Bacteria</taxon>
        <taxon>Bacillati</taxon>
        <taxon>Actinomycetota</taxon>
        <taxon>Actinomycetes</taxon>
        <taxon>Kitasatosporales</taxon>
        <taxon>Streptomycetaceae</taxon>
        <taxon>Streptomyces</taxon>
    </lineage>
</organism>
<feature type="compositionally biased region" description="Low complexity" evidence="1">
    <location>
        <begin position="1"/>
        <end position="26"/>
    </location>
</feature>
<evidence type="ECO:0000256" key="2">
    <source>
        <dbReference type="SAM" id="Phobius"/>
    </source>
</evidence>
<accession>A0A5C6IGZ8</accession>
<evidence type="ECO:0000313" key="4">
    <source>
        <dbReference type="Proteomes" id="UP000320481"/>
    </source>
</evidence>
<dbReference type="AlphaFoldDB" id="A0A5C6IGZ8"/>
<keyword evidence="2" id="KW-0812">Transmembrane</keyword>
<reference evidence="3" key="1">
    <citation type="journal article" date="2019" name="Microbiol. Resour. Announc.">
        <title>Draft Genomic Sequences of Streptomyces misionensis and Streptomyces albidoflavus, bacteria applied for phytopathogen biocontrol.</title>
        <authorList>
            <person name="Pylro V."/>
            <person name="Dias A."/>
            <person name="Andreote F."/>
            <person name="Varani A."/>
            <person name="Andreote C."/>
            <person name="Bernardo E."/>
            <person name="Martins T."/>
        </authorList>
    </citation>
    <scope>NUCLEOTIDE SEQUENCE [LARGE SCALE GENOMIC DNA]</scope>
    <source>
        <strain evidence="3">66</strain>
    </source>
</reference>
<feature type="non-terminal residue" evidence="3">
    <location>
        <position position="87"/>
    </location>
</feature>
<feature type="compositionally biased region" description="Basic residues" evidence="1">
    <location>
        <begin position="27"/>
        <end position="36"/>
    </location>
</feature>
<protein>
    <submittedName>
        <fullName evidence="3">Uncharacterized protein</fullName>
    </submittedName>
</protein>
<feature type="region of interest" description="Disordered" evidence="1">
    <location>
        <begin position="65"/>
        <end position="87"/>
    </location>
</feature>
<proteinExistence type="predicted"/>
<sequence>MQATGTPIATTSTTPTAPAEPGGRFPGFRRGRHRRPRRRKALLAVGGLVLAAGVLGLVRIYPESGVGAPGTAAAEPRLVPDTTPSVT</sequence>
<keyword evidence="2" id="KW-1133">Transmembrane helix</keyword>
<feature type="transmembrane region" description="Helical" evidence="2">
    <location>
        <begin position="41"/>
        <end position="61"/>
    </location>
</feature>
<evidence type="ECO:0000313" key="3">
    <source>
        <dbReference type="EMBL" id="TWV27911.1"/>
    </source>
</evidence>